<evidence type="ECO:0000256" key="1">
    <source>
        <dbReference type="SAM" id="Phobius"/>
    </source>
</evidence>
<organism evidence="2">
    <name type="scientific">marine sediment metagenome</name>
    <dbReference type="NCBI Taxonomy" id="412755"/>
    <lineage>
        <taxon>unclassified sequences</taxon>
        <taxon>metagenomes</taxon>
        <taxon>ecological metagenomes</taxon>
    </lineage>
</organism>
<feature type="non-terminal residue" evidence="2">
    <location>
        <position position="1"/>
    </location>
</feature>
<comment type="caution">
    <text evidence="2">The sequence shown here is derived from an EMBL/GenBank/DDBJ whole genome shotgun (WGS) entry which is preliminary data.</text>
</comment>
<sequence length="254" mass="29151">LVQSLFNSFDPDIKITIKEGKTFSSGVERIQNLKKLKGVLYMSEIIEENALLKYDDRQYIVTVKGVSDEFINMSGIDSMIIDGEFILKENKNNYAVIGQGVALNLAIGLNFITPINIYVPKRTQKVSLNPEKAFSRKYIFPSGIFAIQQDFDSRYIIVPIDFARDLLDYSNEVSAIELKLDPVFNKDKIQEEIKKHLGTGYEVKNRFEQQELLYKIMKSEKWAIFLILTFILIIASFNVIGSLTMLILEKKKDI</sequence>
<feature type="non-terminal residue" evidence="2">
    <location>
        <position position="254"/>
    </location>
</feature>
<feature type="transmembrane region" description="Helical" evidence="1">
    <location>
        <begin position="222"/>
        <end position="248"/>
    </location>
</feature>
<dbReference type="AlphaFoldDB" id="X1E4M0"/>
<name>X1E4M0_9ZZZZ</name>
<evidence type="ECO:0000313" key="2">
    <source>
        <dbReference type="EMBL" id="GAH15360.1"/>
    </source>
</evidence>
<dbReference type="InterPro" id="IPR051447">
    <property type="entry name" value="Lipoprotein-release_system"/>
</dbReference>
<keyword evidence="1" id="KW-1133">Transmembrane helix</keyword>
<keyword evidence="1" id="KW-0472">Membrane</keyword>
<dbReference type="PANTHER" id="PTHR30489:SF0">
    <property type="entry name" value="LIPOPROTEIN-RELEASING SYSTEM TRANSMEMBRANE PROTEIN LOLE"/>
    <property type="match status" value="1"/>
</dbReference>
<dbReference type="GO" id="GO:0044874">
    <property type="term" value="P:lipoprotein localization to outer membrane"/>
    <property type="evidence" value="ECO:0007669"/>
    <property type="project" value="TreeGrafter"/>
</dbReference>
<accession>X1E4M0</accession>
<dbReference type="GO" id="GO:0098797">
    <property type="term" value="C:plasma membrane protein complex"/>
    <property type="evidence" value="ECO:0007669"/>
    <property type="project" value="TreeGrafter"/>
</dbReference>
<dbReference type="EMBL" id="BART01031529">
    <property type="protein sequence ID" value="GAH15360.1"/>
    <property type="molecule type" value="Genomic_DNA"/>
</dbReference>
<proteinExistence type="predicted"/>
<protein>
    <recommendedName>
        <fullName evidence="3">MacB-like periplasmic core domain-containing protein</fullName>
    </recommendedName>
</protein>
<keyword evidence="1" id="KW-0812">Transmembrane</keyword>
<gene>
    <name evidence="2" type="ORF">S01H4_54749</name>
</gene>
<dbReference type="PANTHER" id="PTHR30489">
    <property type="entry name" value="LIPOPROTEIN-RELEASING SYSTEM TRANSMEMBRANE PROTEIN LOLE"/>
    <property type="match status" value="1"/>
</dbReference>
<evidence type="ECO:0008006" key="3">
    <source>
        <dbReference type="Google" id="ProtNLM"/>
    </source>
</evidence>
<reference evidence="2" key="1">
    <citation type="journal article" date="2014" name="Front. Microbiol.">
        <title>High frequency of phylogenetically diverse reductive dehalogenase-homologous genes in deep subseafloor sedimentary metagenomes.</title>
        <authorList>
            <person name="Kawai M."/>
            <person name="Futagami T."/>
            <person name="Toyoda A."/>
            <person name="Takaki Y."/>
            <person name="Nishi S."/>
            <person name="Hori S."/>
            <person name="Arai W."/>
            <person name="Tsubouchi T."/>
            <person name="Morono Y."/>
            <person name="Uchiyama I."/>
            <person name="Ito T."/>
            <person name="Fujiyama A."/>
            <person name="Inagaki F."/>
            <person name="Takami H."/>
        </authorList>
    </citation>
    <scope>NUCLEOTIDE SEQUENCE</scope>
    <source>
        <strain evidence="2">Expedition CK06-06</strain>
    </source>
</reference>